<proteinExistence type="predicted"/>
<feature type="region of interest" description="Disordered" evidence="1">
    <location>
        <begin position="689"/>
        <end position="738"/>
    </location>
</feature>
<feature type="compositionally biased region" description="Polar residues" evidence="1">
    <location>
        <begin position="652"/>
        <end position="665"/>
    </location>
</feature>
<comment type="caution">
    <text evidence="3">The sequence shown here is derived from an EMBL/GenBank/DDBJ whole genome shotgun (WGS) entry which is preliminary data.</text>
</comment>
<dbReference type="GO" id="GO:0003676">
    <property type="term" value="F:nucleic acid binding"/>
    <property type="evidence" value="ECO:0007669"/>
    <property type="project" value="InterPro"/>
</dbReference>
<dbReference type="InterPro" id="IPR029526">
    <property type="entry name" value="PGBD"/>
</dbReference>
<dbReference type="PANTHER" id="PTHR37984">
    <property type="entry name" value="PROTEIN CBG26694"/>
    <property type="match status" value="1"/>
</dbReference>
<feature type="compositionally biased region" description="Basic and acidic residues" evidence="1">
    <location>
        <begin position="708"/>
        <end position="730"/>
    </location>
</feature>
<evidence type="ECO:0000259" key="2">
    <source>
        <dbReference type="PROSITE" id="PS50994"/>
    </source>
</evidence>
<dbReference type="FunFam" id="3.30.420.10:FF:000063">
    <property type="entry name" value="Retrovirus-related Pol polyprotein from transposon 297-like Protein"/>
    <property type="match status" value="1"/>
</dbReference>
<keyword evidence="4" id="KW-1185">Reference proteome</keyword>
<accession>A0A8J6HHP9</accession>
<feature type="compositionally biased region" description="Basic and acidic residues" evidence="1">
    <location>
        <begin position="948"/>
        <end position="963"/>
    </location>
</feature>
<feature type="domain" description="Integrase catalytic" evidence="2">
    <location>
        <begin position="466"/>
        <end position="643"/>
    </location>
</feature>
<gene>
    <name evidence="3" type="ORF">GEV33_008475</name>
</gene>
<dbReference type="SUPFAM" id="SSF53098">
    <property type="entry name" value="Ribonuclease H-like"/>
    <property type="match status" value="1"/>
</dbReference>
<evidence type="ECO:0000313" key="4">
    <source>
        <dbReference type="Proteomes" id="UP000719412"/>
    </source>
</evidence>
<organism evidence="3 4">
    <name type="scientific">Tenebrio molitor</name>
    <name type="common">Yellow mealworm beetle</name>
    <dbReference type="NCBI Taxonomy" id="7067"/>
    <lineage>
        <taxon>Eukaryota</taxon>
        <taxon>Metazoa</taxon>
        <taxon>Ecdysozoa</taxon>
        <taxon>Arthropoda</taxon>
        <taxon>Hexapoda</taxon>
        <taxon>Insecta</taxon>
        <taxon>Pterygota</taxon>
        <taxon>Neoptera</taxon>
        <taxon>Endopterygota</taxon>
        <taxon>Coleoptera</taxon>
        <taxon>Polyphaga</taxon>
        <taxon>Cucujiformia</taxon>
        <taxon>Tenebrionidae</taxon>
        <taxon>Tenebrio</taxon>
    </lineage>
</organism>
<feature type="region of interest" description="Disordered" evidence="1">
    <location>
        <begin position="942"/>
        <end position="985"/>
    </location>
</feature>
<dbReference type="InterPro" id="IPR012337">
    <property type="entry name" value="RNaseH-like_sf"/>
</dbReference>
<feature type="compositionally biased region" description="Pro residues" evidence="1">
    <location>
        <begin position="1"/>
        <end position="11"/>
    </location>
</feature>
<feature type="region of interest" description="Disordered" evidence="1">
    <location>
        <begin position="756"/>
        <end position="782"/>
    </location>
</feature>
<dbReference type="Proteomes" id="UP000719412">
    <property type="component" value="Unassembled WGS sequence"/>
</dbReference>
<dbReference type="InterPro" id="IPR050951">
    <property type="entry name" value="Retrovirus_Pol_polyprotein"/>
</dbReference>
<name>A0A8J6HHP9_TENMO</name>
<sequence length="985" mass="111787">MPSPSLLPNPSPRASVTSSENDDDAVRVPTPVPAKQFFYGKNRKKWSATEPVRKVRTPQHNIVLKLPGLKGLARKDTDGVGLPVSVKKNSKPSQSVIRLAKPIYGTNRNITTDNWFSSVELVTLLKPNGLTYVGTMRKSKRDIPPKFLANREREDVGIQVMNWPARTPDLNPMEHLLDNMGRRLQEQTLAPANLKEIRQRVVEIWENIYQEAIRALTESMHRRCQAIGKSLNLNDNSVRPKLRLIKKKHYPNYITALALQKVDRVEQLLSFSKTRTVPSPNSSKSTPFKNYRAPTRKIPRTVGTATRLTTCTVSAPINVRTCSVTDTNKKNTTMKDCPQCSKNLNLGEFRTSLPKPKSLTNHDPLTQTNQLRCIAQPIKIKGDPKTEEELEVYSITEDEVLSSIEEAKPLDGARMRDTTIEELKKATREDVVMTNLYNVIKDGWPEHTSKVPDTLKTYWKYRDELTTHQGLILKVSRRVNMDVFALRTFEVDRNNVTKRNLVTVDQYSDFFEIDELKHANTEYTIQLCKRNFSRYGIPTTVITDNGSNFTSEKFKRFTKEWNFQHITSSPNHQQGNGKAEAAVKIAKGLIKKSIETRSDVYKMLLHWRNTPNKMNSSPAQRMFSRRLRSDIPMIPRKLKPENLLSPRKDSNVHYQKNPQSSTTWTPGKIKKQINSRTFEVENEGTTYRRSLVHIKTPDKAASSPEMRNTQEEVKQEEQTRTKATDPEQPLRRSTRQRRIPDKYSDVVVKAKGCYTDTSHRTPLDNPHMRAAPTDDAASQRPRHDKMADTASAEASIAIEQGYISDPNIPDLSRLLKAMTGLQQPSVLAKYVETFGVFKLAASEIPEDLSCTELPQQRNKPRGPKIEPESLMNCIFEKPMGKVKGRPPITSTLYEAGMIADPERHARDSQLATCGTAARSAVADRASNTKDLDLIPLGDKASRISKGWTHKDEGRRLGKRREEDNFPASHGNKRESELTLPYGYPS</sequence>
<evidence type="ECO:0000256" key="1">
    <source>
        <dbReference type="SAM" id="MobiDB-lite"/>
    </source>
</evidence>
<dbReference type="GO" id="GO:0015074">
    <property type="term" value="P:DNA integration"/>
    <property type="evidence" value="ECO:0007669"/>
    <property type="project" value="InterPro"/>
</dbReference>
<protein>
    <recommendedName>
        <fullName evidence="2">Integrase catalytic domain-containing protein</fullName>
    </recommendedName>
</protein>
<reference evidence="3" key="2">
    <citation type="submission" date="2021-08" db="EMBL/GenBank/DDBJ databases">
        <authorList>
            <person name="Eriksson T."/>
        </authorList>
    </citation>
    <scope>NUCLEOTIDE SEQUENCE</scope>
    <source>
        <strain evidence="3">Stoneville</strain>
        <tissue evidence="3">Whole head</tissue>
    </source>
</reference>
<dbReference type="InterPro" id="IPR036397">
    <property type="entry name" value="RNaseH_sf"/>
</dbReference>
<reference evidence="3" key="1">
    <citation type="journal article" date="2020" name="J Insects Food Feed">
        <title>The yellow mealworm (Tenebrio molitor) genome: a resource for the emerging insects as food and feed industry.</title>
        <authorList>
            <person name="Eriksson T."/>
            <person name="Andere A."/>
            <person name="Kelstrup H."/>
            <person name="Emery V."/>
            <person name="Picard C."/>
        </authorList>
    </citation>
    <scope>NUCLEOTIDE SEQUENCE</scope>
    <source>
        <strain evidence="3">Stoneville</strain>
        <tissue evidence="3">Whole head</tissue>
    </source>
</reference>
<dbReference type="InterPro" id="IPR001584">
    <property type="entry name" value="Integrase_cat-core"/>
</dbReference>
<feature type="region of interest" description="Disordered" evidence="1">
    <location>
        <begin position="1"/>
        <end position="32"/>
    </location>
</feature>
<feature type="region of interest" description="Disordered" evidence="1">
    <location>
        <begin position="628"/>
        <end position="670"/>
    </location>
</feature>
<dbReference type="Pfam" id="PF13843">
    <property type="entry name" value="DDE_Tnp_1_7"/>
    <property type="match status" value="1"/>
</dbReference>
<evidence type="ECO:0000313" key="3">
    <source>
        <dbReference type="EMBL" id="KAH0814316.1"/>
    </source>
</evidence>
<dbReference type="Gene3D" id="3.30.420.10">
    <property type="entry name" value="Ribonuclease H-like superfamily/Ribonuclease H"/>
    <property type="match status" value="2"/>
</dbReference>
<dbReference type="EMBL" id="JABDTM020024406">
    <property type="protein sequence ID" value="KAH0814316.1"/>
    <property type="molecule type" value="Genomic_DNA"/>
</dbReference>
<dbReference type="Pfam" id="PF00665">
    <property type="entry name" value="rve"/>
    <property type="match status" value="1"/>
</dbReference>
<dbReference type="PANTHER" id="PTHR37984:SF8">
    <property type="entry name" value="CCHC-TYPE DOMAIN-CONTAINING PROTEIN"/>
    <property type="match status" value="1"/>
</dbReference>
<dbReference type="AlphaFoldDB" id="A0A8J6HHP9"/>
<dbReference type="PROSITE" id="PS50994">
    <property type="entry name" value="INTEGRASE"/>
    <property type="match status" value="1"/>
</dbReference>